<dbReference type="RefSeq" id="XP_066910746.1">
    <property type="nucleotide sequence ID" value="XM_067054645.1"/>
</dbReference>
<keyword evidence="6" id="KW-0687">Ribonucleoprotein</keyword>
<evidence type="ECO:0000256" key="9">
    <source>
        <dbReference type="ARBA" id="ARBA00080084"/>
    </source>
</evidence>
<dbReference type="GO" id="GO:0003735">
    <property type="term" value="F:structural constituent of ribosome"/>
    <property type="evidence" value="ECO:0007669"/>
    <property type="project" value="InterPro"/>
</dbReference>
<evidence type="ECO:0000256" key="8">
    <source>
        <dbReference type="ARBA" id="ARBA00076783"/>
    </source>
</evidence>
<evidence type="ECO:0000256" key="6">
    <source>
        <dbReference type="ARBA" id="ARBA00023274"/>
    </source>
</evidence>
<evidence type="ECO:0000313" key="10">
    <source>
        <dbReference type="EnsemblMetazoa" id="CLYHEMP014717.1"/>
    </source>
</evidence>
<evidence type="ECO:0000256" key="5">
    <source>
        <dbReference type="ARBA" id="ARBA00023128"/>
    </source>
</evidence>
<accession>A0A7M5WXM8</accession>
<dbReference type="GO" id="GO:0070181">
    <property type="term" value="F:small ribosomal subunit rRNA binding"/>
    <property type="evidence" value="ECO:0007669"/>
    <property type="project" value="TreeGrafter"/>
</dbReference>
<evidence type="ECO:0000313" key="11">
    <source>
        <dbReference type="Proteomes" id="UP000594262"/>
    </source>
</evidence>
<dbReference type="GO" id="GO:0005763">
    <property type="term" value="C:mitochondrial small ribosomal subunit"/>
    <property type="evidence" value="ECO:0007669"/>
    <property type="project" value="UniProtKB-ARBA"/>
</dbReference>
<dbReference type="Gene3D" id="4.10.640.10">
    <property type="entry name" value="Ribosomal protein S18"/>
    <property type="match status" value="1"/>
</dbReference>
<evidence type="ECO:0000256" key="2">
    <source>
        <dbReference type="ARBA" id="ARBA00005589"/>
    </source>
</evidence>
<evidence type="ECO:0000256" key="1">
    <source>
        <dbReference type="ARBA" id="ARBA00004173"/>
    </source>
</evidence>
<dbReference type="InterPro" id="IPR001648">
    <property type="entry name" value="Ribosomal_bS18"/>
</dbReference>
<proteinExistence type="inferred from homology"/>
<dbReference type="Pfam" id="PF01084">
    <property type="entry name" value="Ribosomal_S18"/>
    <property type="match status" value="1"/>
</dbReference>
<sequence length="148" mass="17037">MAAMSLACGFRNFAFRSSVPELQIVAGLNTSVPACFPKYHNVKKKVRIHREKMDAMKLKFDRLDVEDKPTGCILCPHKNTDIQIDYKNVRLLSQFVSPNTGRIYGRKITGLCDKKQKEVTNAINRARRIGLMPITMKYFDFHEDPKLF</sequence>
<keyword evidence="4" id="KW-0689">Ribosomal protein</keyword>
<dbReference type="FunFam" id="4.10.640.10:FF:000007">
    <property type="entry name" value="28S ribosomal protein S18c, mitochondrial"/>
    <property type="match status" value="1"/>
</dbReference>
<evidence type="ECO:0000256" key="3">
    <source>
        <dbReference type="ARBA" id="ARBA00022946"/>
    </source>
</evidence>
<name>A0A7M5WXM8_9CNID</name>
<reference evidence="10" key="1">
    <citation type="submission" date="2021-01" db="UniProtKB">
        <authorList>
            <consortium name="EnsemblMetazoa"/>
        </authorList>
    </citation>
    <scope>IDENTIFICATION</scope>
</reference>
<protein>
    <recommendedName>
        <fullName evidence="7">Small ribosomal subunit protein bS18m</fullName>
    </recommendedName>
    <alternativeName>
        <fullName evidence="9">28S ribosomal protein S18-1, mitochondrial</fullName>
    </alternativeName>
    <alternativeName>
        <fullName evidence="8">28S ribosomal protein S18c, mitochondrial</fullName>
    </alternativeName>
</protein>
<dbReference type="InterPro" id="IPR036870">
    <property type="entry name" value="Ribosomal_bS18_sf"/>
</dbReference>
<dbReference type="AlphaFoldDB" id="A0A7M5WXM8"/>
<dbReference type="OrthoDB" id="10066799at2759"/>
<keyword evidence="11" id="KW-1185">Reference proteome</keyword>
<keyword evidence="5" id="KW-0496">Mitochondrion</keyword>
<dbReference type="NCBIfam" id="TIGR00165">
    <property type="entry name" value="S18"/>
    <property type="match status" value="1"/>
</dbReference>
<dbReference type="SUPFAM" id="SSF46911">
    <property type="entry name" value="Ribosomal protein S18"/>
    <property type="match status" value="1"/>
</dbReference>
<comment type="similarity">
    <text evidence="2">Belongs to the bacterial ribosomal protein bS18 family.</text>
</comment>
<dbReference type="Proteomes" id="UP000594262">
    <property type="component" value="Unplaced"/>
</dbReference>
<dbReference type="EnsemblMetazoa" id="CLYHEMT014717.1">
    <property type="protein sequence ID" value="CLYHEMP014717.1"/>
    <property type="gene ID" value="CLYHEMG014717"/>
</dbReference>
<organism evidence="10 11">
    <name type="scientific">Clytia hemisphaerica</name>
    <dbReference type="NCBI Taxonomy" id="252671"/>
    <lineage>
        <taxon>Eukaryota</taxon>
        <taxon>Metazoa</taxon>
        <taxon>Cnidaria</taxon>
        <taxon>Hydrozoa</taxon>
        <taxon>Hydroidolina</taxon>
        <taxon>Leptothecata</taxon>
        <taxon>Obeliida</taxon>
        <taxon>Clytiidae</taxon>
        <taxon>Clytia</taxon>
    </lineage>
</organism>
<dbReference type="GO" id="GO:0032543">
    <property type="term" value="P:mitochondrial translation"/>
    <property type="evidence" value="ECO:0007669"/>
    <property type="project" value="TreeGrafter"/>
</dbReference>
<dbReference type="PANTHER" id="PTHR13479:SF40">
    <property type="entry name" value="SMALL RIBOSOMAL SUBUNIT PROTEIN BS18M"/>
    <property type="match status" value="1"/>
</dbReference>
<comment type="subcellular location">
    <subcellularLocation>
        <location evidence="1">Mitochondrion</location>
    </subcellularLocation>
</comment>
<dbReference type="GO" id="GO:0005743">
    <property type="term" value="C:mitochondrial inner membrane"/>
    <property type="evidence" value="ECO:0007669"/>
    <property type="project" value="UniProtKB-ARBA"/>
</dbReference>
<evidence type="ECO:0000256" key="4">
    <source>
        <dbReference type="ARBA" id="ARBA00022980"/>
    </source>
</evidence>
<dbReference type="GeneID" id="136798062"/>
<keyword evidence="3" id="KW-0809">Transit peptide</keyword>
<dbReference type="PANTHER" id="PTHR13479">
    <property type="entry name" value="30S RIBOSOMAL PROTEIN S18"/>
    <property type="match status" value="1"/>
</dbReference>
<evidence type="ECO:0000256" key="7">
    <source>
        <dbReference type="ARBA" id="ARBA00035264"/>
    </source>
</evidence>